<evidence type="ECO:0000313" key="2">
    <source>
        <dbReference type="EMBL" id="CAF4452434.1"/>
    </source>
</evidence>
<keyword evidence="3" id="KW-1185">Reference proteome</keyword>
<protein>
    <submittedName>
        <fullName evidence="2">Uncharacterized protein</fullName>
    </submittedName>
</protein>
<accession>A0A820S4B6</accession>
<gene>
    <name evidence="2" type="ORF">OVN521_LOCUS37956</name>
</gene>
<feature type="region of interest" description="Disordered" evidence="1">
    <location>
        <begin position="1"/>
        <end position="23"/>
    </location>
</feature>
<dbReference type="Proteomes" id="UP000663866">
    <property type="component" value="Unassembled WGS sequence"/>
</dbReference>
<reference evidence="2" key="1">
    <citation type="submission" date="2021-02" db="EMBL/GenBank/DDBJ databases">
        <authorList>
            <person name="Nowell W R."/>
        </authorList>
    </citation>
    <scope>NUCLEOTIDE SEQUENCE</scope>
</reference>
<sequence>MNPSSNNLGLNTVVPTLVQNPST</sequence>
<dbReference type="AlphaFoldDB" id="A0A820S4B6"/>
<evidence type="ECO:0000256" key="1">
    <source>
        <dbReference type="SAM" id="MobiDB-lite"/>
    </source>
</evidence>
<dbReference type="EMBL" id="CAJOBG010046481">
    <property type="protein sequence ID" value="CAF4452434.1"/>
    <property type="molecule type" value="Genomic_DNA"/>
</dbReference>
<comment type="caution">
    <text evidence="2">The sequence shown here is derived from an EMBL/GenBank/DDBJ whole genome shotgun (WGS) entry which is preliminary data.</text>
</comment>
<proteinExistence type="predicted"/>
<feature type="non-terminal residue" evidence="2">
    <location>
        <position position="1"/>
    </location>
</feature>
<name>A0A820S4B6_9BILA</name>
<evidence type="ECO:0000313" key="3">
    <source>
        <dbReference type="Proteomes" id="UP000663866"/>
    </source>
</evidence>
<organism evidence="2 3">
    <name type="scientific">Rotaria magnacalcarata</name>
    <dbReference type="NCBI Taxonomy" id="392030"/>
    <lineage>
        <taxon>Eukaryota</taxon>
        <taxon>Metazoa</taxon>
        <taxon>Spiralia</taxon>
        <taxon>Gnathifera</taxon>
        <taxon>Rotifera</taxon>
        <taxon>Eurotatoria</taxon>
        <taxon>Bdelloidea</taxon>
        <taxon>Philodinida</taxon>
        <taxon>Philodinidae</taxon>
        <taxon>Rotaria</taxon>
    </lineage>
</organism>